<dbReference type="InterPro" id="IPR029071">
    <property type="entry name" value="Ubiquitin-like_domsf"/>
</dbReference>
<sequence>MQIVERNDDFYAPRVSNGSMSRATQFSPLFCVDSLSRKSFSYNKLPQEPLRLTVLKLDGSSFQIQVAKKGTVRELKQAVEAAFSHLPQEGPGRVSWPHVWGQFCLSYNSHKLLNDSSYIGIYKIKDGDQLRFIRHASINYNLARTQSEKEDLDIDDEPSSGYRDRQENVESHYIEIQLNKQDDNVESDKGVVTHYEFKLTHLLRGWFPYQKLPSSEMTVEKRSSSSRLPQSFIGSFKNVVRFLQ</sequence>
<reference evidence="3" key="1">
    <citation type="submission" date="2024-07" db="EMBL/GenBank/DDBJ databases">
        <title>Two chromosome-level genome assemblies of Korean endemic species Abeliophyllum distichum and Forsythia ovata (Oleaceae).</title>
        <authorList>
            <person name="Jang H."/>
        </authorList>
    </citation>
    <scope>NUCLEOTIDE SEQUENCE [LARGE SCALE GENOMIC DNA]</scope>
</reference>
<dbReference type="PANTHER" id="PTHR14942:SF9">
    <property type="entry name" value="OS02G0188500 PROTEIN"/>
    <property type="match status" value="1"/>
</dbReference>
<organism evidence="2 3">
    <name type="scientific">Forsythia ovata</name>
    <dbReference type="NCBI Taxonomy" id="205694"/>
    <lineage>
        <taxon>Eukaryota</taxon>
        <taxon>Viridiplantae</taxon>
        <taxon>Streptophyta</taxon>
        <taxon>Embryophyta</taxon>
        <taxon>Tracheophyta</taxon>
        <taxon>Spermatophyta</taxon>
        <taxon>Magnoliopsida</taxon>
        <taxon>eudicotyledons</taxon>
        <taxon>Gunneridae</taxon>
        <taxon>Pentapetalae</taxon>
        <taxon>asterids</taxon>
        <taxon>lamiids</taxon>
        <taxon>Lamiales</taxon>
        <taxon>Oleaceae</taxon>
        <taxon>Forsythieae</taxon>
        <taxon>Forsythia</taxon>
    </lineage>
</organism>
<dbReference type="InterPro" id="IPR040610">
    <property type="entry name" value="SNRNP25_ubiquitin"/>
</dbReference>
<comment type="caution">
    <text evidence="2">The sequence shown here is derived from an EMBL/GenBank/DDBJ whole genome shotgun (WGS) entry which is preliminary data.</text>
</comment>
<dbReference type="Gene3D" id="3.10.20.90">
    <property type="entry name" value="Phosphatidylinositol 3-kinase Catalytic Subunit, Chain A, domain 1"/>
    <property type="match status" value="1"/>
</dbReference>
<dbReference type="PANTHER" id="PTHR14942">
    <property type="entry name" value="U11/U12 SMALL NUCLEAR RIBONUCLEOPROTEIN 25 KDA PROTEIN"/>
    <property type="match status" value="1"/>
</dbReference>
<evidence type="ECO:0000259" key="1">
    <source>
        <dbReference type="Pfam" id="PF18036"/>
    </source>
</evidence>
<dbReference type="InterPro" id="IPR039690">
    <property type="entry name" value="SNRNP25"/>
</dbReference>
<proteinExistence type="predicted"/>
<dbReference type="SUPFAM" id="SSF54236">
    <property type="entry name" value="Ubiquitin-like"/>
    <property type="match status" value="1"/>
</dbReference>
<evidence type="ECO:0000313" key="2">
    <source>
        <dbReference type="EMBL" id="KAL2545211.1"/>
    </source>
</evidence>
<keyword evidence="3" id="KW-1185">Reference proteome</keyword>
<protein>
    <submittedName>
        <fullName evidence="2">Ubiquitin-like superfamily protein</fullName>
    </submittedName>
</protein>
<dbReference type="Proteomes" id="UP001604277">
    <property type="component" value="Unassembled WGS sequence"/>
</dbReference>
<dbReference type="CDD" id="cd17058">
    <property type="entry name" value="Ubl_SNRNP25"/>
    <property type="match status" value="1"/>
</dbReference>
<evidence type="ECO:0000313" key="3">
    <source>
        <dbReference type="Proteomes" id="UP001604277"/>
    </source>
</evidence>
<name>A0ABD1W6S1_9LAMI</name>
<dbReference type="Pfam" id="PF18036">
    <property type="entry name" value="Ubiquitin_4"/>
    <property type="match status" value="1"/>
</dbReference>
<dbReference type="AlphaFoldDB" id="A0ABD1W6S1"/>
<accession>A0ABD1W6S1</accession>
<gene>
    <name evidence="2" type="ORF">Fot_14444</name>
</gene>
<dbReference type="EMBL" id="JBFOLJ010000004">
    <property type="protein sequence ID" value="KAL2545211.1"/>
    <property type="molecule type" value="Genomic_DNA"/>
</dbReference>
<feature type="domain" description="SNRNP25 ubiquitin-like" evidence="1">
    <location>
        <begin position="50"/>
        <end position="135"/>
    </location>
</feature>